<dbReference type="PROSITE" id="PS51279">
    <property type="entry name" value="BCNT_C"/>
    <property type="match status" value="1"/>
</dbReference>
<feature type="domain" description="BCNT-C" evidence="3">
    <location>
        <begin position="185"/>
        <end position="266"/>
    </location>
</feature>
<evidence type="ECO:0000256" key="1">
    <source>
        <dbReference type="SAM" id="Coils"/>
    </source>
</evidence>
<evidence type="ECO:0000313" key="5">
    <source>
        <dbReference type="Proteomes" id="UP001202328"/>
    </source>
</evidence>
<dbReference type="EMBL" id="JAJJMB010015535">
    <property type="protein sequence ID" value="KAI3853634.1"/>
    <property type="molecule type" value="Genomic_DNA"/>
</dbReference>
<evidence type="ECO:0000313" key="4">
    <source>
        <dbReference type="EMBL" id="KAI3853634.1"/>
    </source>
</evidence>
<reference evidence="4" key="1">
    <citation type="submission" date="2022-04" db="EMBL/GenBank/DDBJ databases">
        <title>A functionally conserved STORR gene fusion in Papaver species that diverged 16.8 million years ago.</title>
        <authorList>
            <person name="Catania T."/>
        </authorList>
    </citation>
    <scope>NUCLEOTIDE SEQUENCE</scope>
    <source>
        <strain evidence="4">S-188037</strain>
    </source>
</reference>
<comment type="caution">
    <text evidence="4">The sequence shown here is derived from an EMBL/GenBank/DDBJ whole genome shotgun (WGS) entry which is preliminary data.</text>
</comment>
<keyword evidence="1" id="KW-0175">Coiled coil</keyword>
<keyword evidence="5" id="KW-1185">Reference proteome</keyword>
<protein>
    <recommendedName>
        <fullName evidence="3">BCNT-C domain-containing protein</fullName>
    </recommendedName>
</protein>
<dbReference type="AlphaFoldDB" id="A0AAD4S1G8"/>
<dbReference type="PANTHER" id="PTHR48295:SF1">
    <property type="entry name" value="SWR1-COMPLEX PROTEIN 5"/>
    <property type="match status" value="1"/>
</dbReference>
<dbReference type="Proteomes" id="UP001202328">
    <property type="component" value="Unassembled WGS sequence"/>
</dbReference>
<feature type="compositionally biased region" description="Low complexity" evidence="2">
    <location>
        <begin position="74"/>
        <end position="89"/>
    </location>
</feature>
<evidence type="ECO:0000259" key="3">
    <source>
        <dbReference type="PROSITE" id="PS51279"/>
    </source>
</evidence>
<dbReference type="InterPro" id="IPR027124">
    <property type="entry name" value="Swc5/CFDP1/2"/>
</dbReference>
<dbReference type="PANTHER" id="PTHR48295">
    <property type="entry name" value="CRANIOFACIAL DEVELOPMENT PROTEIN 1"/>
    <property type="match status" value="1"/>
</dbReference>
<gene>
    <name evidence="4" type="ORF">MKW98_025151</name>
</gene>
<accession>A0AAD4S1G8</accession>
<feature type="region of interest" description="Disordered" evidence="2">
    <location>
        <begin position="61"/>
        <end position="107"/>
    </location>
</feature>
<dbReference type="InterPro" id="IPR011421">
    <property type="entry name" value="BCNT-C"/>
</dbReference>
<organism evidence="4 5">
    <name type="scientific">Papaver atlanticum</name>
    <dbReference type="NCBI Taxonomy" id="357466"/>
    <lineage>
        <taxon>Eukaryota</taxon>
        <taxon>Viridiplantae</taxon>
        <taxon>Streptophyta</taxon>
        <taxon>Embryophyta</taxon>
        <taxon>Tracheophyta</taxon>
        <taxon>Spermatophyta</taxon>
        <taxon>Magnoliopsida</taxon>
        <taxon>Ranunculales</taxon>
        <taxon>Papaveraceae</taxon>
        <taxon>Papaveroideae</taxon>
        <taxon>Papaver</taxon>
    </lineage>
</organism>
<feature type="coiled-coil region" evidence="1">
    <location>
        <begin position="207"/>
        <end position="241"/>
    </location>
</feature>
<name>A0AAD4S1G8_9MAGN</name>
<dbReference type="Pfam" id="PF07572">
    <property type="entry name" value="BCNT"/>
    <property type="match status" value="1"/>
</dbReference>
<evidence type="ECO:0000256" key="2">
    <source>
        <dbReference type="SAM" id="MobiDB-lite"/>
    </source>
</evidence>
<sequence length="274" mass="29886">MEQVPSDAQSKSTKCETGVLVKENGGLTSSAEKVIPVADPNAQSAETERKARVNAAWEQMNKNASVKMPKTFASKPSTTTITKTESKTSPNWMTALGLTPPASRGKDLAEKRPNLVQNNHTSEESKKLAAAAISAAKDAAATAAAAAGRGKIEVTEVRDFAGEDIQVKKLVDVDSKEAALEKAKVGAPSAVDTILEQIKKKQKLSVLDKTKKDWGEFKEENKGLEDELDAYKKSSNKYTDKVSFLQRTDMREFERERDARLSLQSKRKSGARDE</sequence>
<proteinExistence type="predicted"/>